<dbReference type="GO" id="GO:0009279">
    <property type="term" value="C:cell outer membrane"/>
    <property type="evidence" value="ECO:0007669"/>
    <property type="project" value="UniProtKB-SubCell"/>
</dbReference>
<evidence type="ECO:0000256" key="7">
    <source>
        <dbReference type="PROSITE-ProRule" id="PRU01360"/>
    </source>
</evidence>
<dbReference type="EMBL" id="SRSO01000001">
    <property type="protein sequence ID" value="TGV04736.1"/>
    <property type="molecule type" value="Genomic_DNA"/>
</dbReference>
<evidence type="ECO:0000256" key="6">
    <source>
        <dbReference type="ARBA" id="ARBA00023237"/>
    </source>
</evidence>
<evidence type="ECO:0000313" key="9">
    <source>
        <dbReference type="EMBL" id="TGV04736.1"/>
    </source>
</evidence>
<dbReference type="InterPro" id="IPR023997">
    <property type="entry name" value="TonB-dep_OMP_SusC/RagA_CS"/>
</dbReference>
<keyword evidence="6 7" id="KW-0998">Cell outer membrane</keyword>
<dbReference type="SUPFAM" id="SSF56935">
    <property type="entry name" value="Porins"/>
    <property type="match status" value="1"/>
</dbReference>
<dbReference type="OrthoDB" id="9768177at2"/>
<dbReference type="Pfam" id="PF07715">
    <property type="entry name" value="Plug"/>
    <property type="match status" value="1"/>
</dbReference>
<evidence type="ECO:0000256" key="5">
    <source>
        <dbReference type="ARBA" id="ARBA00023136"/>
    </source>
</evidence>
<dbReference type="InterPro" id="IPR023996">
    <property type="entry name" value="TonB-dep_OMP_SusC/RagA"/>
</dbReference>
<dbReference type="Gene3D" id="2.170.130.10">
    <property type="entry name" value="TonB-dependent receptor, plug domain"/>
    <property type="match status" value="1"/>
</dbReference>
<comment type="caution">
    <text evidence="9">The sequence shown here is derived from an EMBL/GenBank/DDBJ whole genome shotgun (WGS) entry which is preliminary data.</text>
</comment>
<dbReference type="InterPro" id="IPR037066">
    <property type="entry name" value="Plug_dom_sf"/>
</dbReference>
<dbReference type="Pfam" id="PF13715">
    <property type="entry name" value="CarbopepD_reg_2"/>
    <property type="match status" value="1"/>
</dbReference>
<gene>
    <name evidence="9" type="ORF">EM932_01020</name>
</gene>
<dbReference type="Proteomes" id="UP000307602">
    <property type="component" value="Unassembled WGS sequence"/>
</dbReference>
<evidence type="ECO:0000256" key="3">
    <source>
        <dbReference type="ARBA" id="ARBA00022452"/>
    </source>
</evidence>
<name>A0A4S1E283_9FLAO</name>
<keyword evidence="10" id="KW-1185">Reference proteome</keyword>
<dbReference type="InterPro" id="IPR036942">
    <property type="entry name" value="Beta-barrel_TonB_sf"/>
</dbReference>
<dbReference type="Gene3D" id="2.60.40.1120">
    <property type="entry name" value="Carboxypeptidase-like, regulatory domain"/>
    <property type="match status" value="1"/>
</dbReference>
<dbReference type="NCBIfam" id="TIGR04057">
    <property type="entry name" value="SusC_RagA_signa"/>
    <property type="match status" value="1"/>
</dbReference>
<dbReference type="NCBIfam" id="TIGR04056">
    <property type="entry name" value="OMP_RagA_SusC"/>
    <property type="match status" value="1"/>
</dbReference>
<evidence type="ECO:0000313" key="10">
    <source>
        <dbReference type="Proteomes" id="UP000307602"/>
    </source>
</evidence>
<keyword evidence="9" id="KW-0675">Receptor</keyword>
<dbReference type="AlphaFoldDB" id="A0A4S1E283"/>
<protein>
    <submittedName>
        <fullName evidence="9">TonB-dependent receptor</fullName>
    </submittedName>
</protein>
<feature type="domain" description="TonB-dependent receptor plug" evidence="8">
    <location>
        <begin position="122"/>
        <end position="228"/>
    </location>
</feature>
<dbReference type="Gene3D" id="2.40.170.20">
    <property type="entry name" value="TonB-dependent receptor, beta-barrel domain"/>
    <property type="match status" value="1"/>
</dbReference>
<comment type="subcellular location">
    <subcellularLocation>
        <location evidence="1 7">Cell outer membrane</location>
        <topology evidence="1 7">Multi-pass membrane protein</topology>
    </subcellularLocation>
</comment>
<dbReference type="InterPro" id="IPR008969">
    <property type="entry name" value="CarboxyPept-like_regulatory"/>
</dbReference>
<sequence>MKQLIRLKKGKFIGLLFLILSVGLVSHSQNEREITGKVTDQVGVPLPGVSVLLLNTSIGTQTDFDGKYSISAKKGDVLVFSFIGMKSTRNTVVDNNIINVQMEEDAAVLDEVVVVGYGTRKKSDVTGSMARVNTQATQSLPNTNVLQSLKGTVAGLTIGTPNRPGEEPIFRVRGTNSISASNRPLIVVDGIIYNGSLNDISNNDIQSVDVLKDASAAAVYGSRSANGVIIISTKRGVAKKPTFNFSTSYGFSDPVKLIPVLSPEGYLQKILDIRIATGQEADPNNISDYLTITESNNLAAGRTVDWYDRLVKTSITKTYAGSVSGRTDKTNYFLSGSYFDQEGIVENDNFKRFTARANFSNDLTDWFNVSLNTSITHKDYSGSAVPLRYGLSPYSNYYEDGADSGELEYFPMEDPFFRHPELNLRTEDFDKRLNLFGLVSAKIKVPFVKGLKYTMNYSLSSENNRRNIFNDNTLSITNNGSASKTISEQYTWTFDNILNYDRIFNNVHSVSATFLLSREYQNATSTNASSTDFFSQVLGYNSLELGAVPSVNSGFGEQNQNAIMGRLNYAYDNKYAITGTVRKDGYSGFSQTNKYATFYSGGISWTVSNENFLKNSAWLNLMKLRFSYGENGNQAIGRYRTLARITANTSDKYVFGDGGGTSNGVAVSTLANNELSWETTDTYNLGLDFGFFNRRLSGSIDVYSSRTKDLLLNRQIPSLTGFRTILTNVGEVSNKGIEVALNATPVMTDDFSWDIGVVFDKNNNKIESLFGVDDDGDGVEDDDIANGWFIGKPLGAIYGYAIDGIHQIGDTDIPSGYEPGDFRIVDYNNNGEVDVDDRHILGYYTPNYQFSVTNTFKYKNVSLFVRINSVQGGGKDNHYVGNNIIGHSPNAPFASWSDRFSFPAMDYWTPTNPSNTAARVNYTPTRGHPYLEDRSFVRLQDVILSYAFDKEVLEKLKIDGLSLNLNAKNLHTWTKWTGYDPETTRVGNSTVYGTTINNSPLNRTFTLGLDLTF</sequence>
<keyword evidence="3 7" id="KW-1134">Transmembrane beta strand</keyword>
<organism evidence="9 10">
    <name type="scientific">Flavivirga rizhaonensis</name>
    <dbReference type="NCBI Taxonomy" id="2559571"/>
    <lineage>
        <taxon>Bacteria</taxon>
        <taxon>Pseudomonadati</taxon>
        <taxon>Bacteroidota</taxon>
        <taxon>Flavobacteriia</taxon>
        <taxon>Flavobacteriales</taxon>
        <taxon>Flavobacteriaceae</taxon>
        <taxon>Flavivirga</taxon>
    </lineage>
</organism>
<keyword evidence="2 7" id="KW-0813">Transport</keyword>
<dbReference type="PROSITE" id="PS52016">
    <property type="entry name" value="TONB_DEPENDENT_REC_3"/>
    <property type="match status" value="1"/>
</dbReference>
<reference evidence="9 10" key="1">
    <citation type="submission" date="2019-04" db="EMBL/GenBank/DDBJ databases">
        <authorList>
            <person name="Liu A."/>
        </authorList>
    </citation>
    <scope>NUCLEOTIDE SEQUENCE [LARGE SCALE GENOMIC DNA]</scope>
    <source>
        <strain evidence="9 10">RZ03</strain>
    </source>
</reference>
<keyword evidence="5 7" id="KW-0472">Membrane</keyword>
<evidence type="ECO:0000256" key="1">
    <source>
        <dbReference type="ARBA" id="ARBA00004571"/>
    </source>
</evidence>
<evidence type="ECO:0000256" key="4">
    <source>
        <dbReference type="ARBA" id="ARBA00022692"/>
    </source>
</evidence>
<dbReference type="RefSeq" id="WP_135874573.1">
    <property type="nucleotide sequence ID" value="NZ_SRSO01000001.1"/>
</dbReference>
<proteinExistence type="inferred from homology"/>
<evidence type="ECO:0000259" key="8">
    <source>
        <dbReference type="Pfam" id="PF07715"/>
    </source>
</evidence>
<accession>A0A4S1E283</accession>
<dbReference type="InterPro" id="IPR012910">
    <property type="entry name" value="Plug_dom"/>
</dbReference>
<evidence type="ECO:0000256" key="2">
    <source>
        <dbReference type="ARBA" id="ARBA00022448"/>
    </source>
</evidence>
<dbReference type="SUPFAM" id="SSF49464">
    <property type="entry name" value="Carboxypeptidase regulatory domain-like"/>
    <property type="match status" value="1"/>
</dbReference>
<dbReference type="InterPro" id="IPR039426">
    <property type="entry name" value="TonB-dep_rcpt-like"/>
</dbReference>
<comment type="similarity">
    <text evidence="7">Belongs to the TonB-dependent receptor family.</text>
</comment>
<keyword evidence="4 7" id="KW-0812">Transmembrane</keyword>